<keyword evidence="6 7" id="KW-0472">Membrane</keyword>
<keyword evidence="3" id="KW-1003">Cell membrane</keyword>
<dbReference type="PROSITE" id="PS50850">
    <property type="entry name" value="MFS"/>
    <property type="match status" value="1"/>
</dbReference>
<protein>
    <submittedName>
        <fullName evidence="9">MFS transporter</fullName>
    </submittedName>
</protein>
<reference evidence="10" key="1">
    <citation type="journal article" date="2019" name="Int. J. Syst. Evol. Microbiol.">
        <title>The Global Catalogue of Microorganisms (GCM) 10K type strain sequencing project: providing services to taxonomists for standard genome sequencing and annotation.</title>
        <authorList>
            <consortium name="The Broad Institute Genomics Platform"/>
            <consortium name="The Broad Institute Genome Sequencing Center for Infectious Disease"/>
            <person name="Wu L."/>
            <person name="Ma J."/>
        </authorList>
    </citation>
    <scope>NUCLEOTIDE SEQUENCE [LARGE SCALE GENOMIC DNA]</scope>
    <source>
        <strain evidence="10">CGMCC 4.7241</strain>
    </source>
</reference>
<organism evidence="9 10">
    <name type="scientific">Tenggerimyces flavus</name>
    <dbReference type="NCBI Taxonomy" id="1708749"/>
    <lineage>
        <taxon>Bacteria</taxon>
        <taxon>Bacillati</taxon>
        <taxon>Actinomycetota</taxon>
        <taxon>Actinomycetes</taxon>
        <taxon>Propionibacteriales</taxon>
        <taxon>Nocardioidaceae</taxon>
        <taxon>Tenggerimyces</taxon>
    </lineage>
</organism>
<keyword evidence="2" id="KW-0813">Transport</keyword>
<evidence type="ECO:0000313" key="10">
    <source>
        <dbReference type="Proteomes" id="UP001595699"/>
    </source>
</evidence>
<feature type="transmembrane region" description="Helical" evidence="7">
    <location>
        <begin position="79"/>
        <end position="100"/>
    </location>
</feature>
<evidence type="ECO:0000256" key="3">
    <source>
        <dbReference type="ARBA" id="ARBA00022475"/>
    </source>
</evidence>
<evidence type="ECO:0000256" key="1">
    <source>
        <dbReference type="ARBA" id="ARBA00004651"/>
    </source>
</evidence>
<feature type="transmembrane region" description="Helical" evidence="7">
    <location>
        <begin position="345"/>
        <end position="369"/>
    </location>
</feature>
<comment type="subcellular location">
    <subcellularLocation>
        <location evidence="1">Cell membrane</location>
        <topology evidence="1">Multi-pass membrane protein</topology>
    </subcellularLocation>
</comment>
<evidence type="ECO:0000256" key="6">
    <source>
        <dbReference type="ARBA" id="ARBA00023136"/>
    </source>
</evidence>
<dbReference type="InterPro" id="IPR010290">
    <property type="entry name" value="TM_effector"/>
</dbReference>
<evidence type="ECO:0000256" key="2">
    <source>
        <dbReference type="ARBA" id="ARBA00022448"/>
    </source>
</evidence>
<feature type="transmembrane region" description="Helical" evidence="7">
    <location>
        <begin position="318"/>
        <end position="339"/>
    </location>
</feature>
<dbReference type="InterPro" id="IPR020846">
    <property type="entry name" value="MFS_dom"/>
</dbReference>
<dbReference type="Pfam" id="PF05977">
    <property type="entry name" value="MFS_3"/>
    <property type="match status" value="1"/>
</dbReference>
<keyword evidence="10" id="KW-1185">Reference proteome</keyword>
<feature type="transmembrane region" description="Helical" evidence="7">
    <location>
        <begin position="286"/>
        <end position="306"/>
    </location>
</feature>
<comment type="caution">
    <text evidence="9">The sequence shown here is derived from an EMBL/GenBank/DDBJ whole genome shotgun (WGS) entry which is preliminary data.</text>
</comment>
<sequence>MRTLTHGIQRWKLRRFDDRPIQDTEARQVRWEGDGVWRDRDFRIFFVGHALSFVGVQVGAVALPLVALLTLGSSEAEVGLLQACAKLPYLGIPLLAGVYVDRRRKRPVMIRANAVRAAALLAIPIIGWWGGLSLPLLCVLAVVVGTCAMVFEVAELAYVPSLVGRDRLTSANSATVASIGAADLGGPGLGGVLVQVLGPAWTVGANGLTCLLSVLTLSRLRHVETSPPPRERRDLWAELVEGLRAVLDEARMRGIAFQGLVFNLFHQGFLVSFLLLAVGAGGVGPGWYGLLLGIDGGGAMVGAALTRRWAARLGYGRAFLTGALLGTVPCVAVPLLAAAPDPWRLGAWVVLFGIAGFGTGMILVIGFTLRQAFTPDHLLGRMNASMRQLLYAGIPVGAAGAGLLASAIGARLTVLVSAVGLVTSVPFVLRLVSLGELPHPDASQR</sequence>
<dbReference type="EMBL" id="JBHRZH010000033">
    <property type="protein sequence ID" value="MFC3764756.1"/>
    <property type="molecule type" value="Genomic_DNA"/>
</dbReference>
<evidence type="ECO:0000259" key="8">
    <source>
        <dbReference type="PROSITE" id="PS50850"/>
    </source>
</evidence>
<dbReference type="PANTHER" id="PTHR23513">
    <property type="entry name" value="INTEGRAL MEMBRANE EFFLUX PROTEIN-RELATED"/>
    <property type="match status" value="1"/>
</dbReference>
<feature type="transmembrane region" description="Helical" evidence="7">
    <location>
        <begin position="260"/>
        <end position="280"/>
    </location>
</feature>
<dbReference type="PANTHER" id="PTHR23513:SF6">
    <property type="entry name" value="MAJOR FACILITATOR SUPERFAMILY ASSOCIATED DOMAIN-CONTAINING PROTEIN"/>
    <property type="match status" value="1"/>
</dbReference>
<gene>
    <name evidence="9" type="ORF">ACFOUW_28225</name>
</gene>
<keyword evidence="5 7" id="KW-1133">Transmembrane helix</keyword>
<dbReference type="Proteomes" id="UP001595699">
    <property type="component" value="Unassembled WGS sequence"/>
</dbReference>
<accession>A0ABV7YHB2</accession>
<name>A0ABV7YHB2_9ACTN</name>
<dbReference type="RefSeq" id="WP_205121594.1">
    <property type="nucleotide sequence ID" value="NZ_JAFBCM010000001.1"/>
</dbReference>
<feature type="transmembrane region" description="Helical" evidence="7">
    <location>
        <begin position="414"/>
        <end position="432"/>
    </location>
</feature>
<feature type="domain" description="Major facilitator superfamily (MFS) profile" evidence="8">
    <location>
        <begin position="234"/>
        <end position="445"/>
    </location>
</feature>
<evidence type="ECO:0000256" key="4">
    <source>
        <dbReference type="ARBA" id="ARBA00022692"/>
    </source>
</evidence>
<feature type="transmembrane region" description="Helical" evidence="7">
    <location>
        <begin position="44"/>
        <end position="67"/>
    </location>
</feature>
<evidence type="ECO:0000313" key="9">
    <source>
        <dbReference type="EMBL" id="MFC3764756.1"/>
    </source>
</evidence>
<evidence type="ECO:0000256" key="5">
    <source>
        <dbReference type="ARBA" id="ARBA00022989"/>
    </source>
</evidence>
<dbReference type="CDD" id="cd06173">
    <property type="entry name" value="MFS_MefA_like"/>
    <property type="match status" value="1"/>
</dbReference>
<dbReference type="SUPFAM" id="SSF103473">
    <property type="entry name" value="MFS general substrate transporter"/>
    <property type="match status" value="1"/>
</dbReference>
<feature type="transmembrane region" description="Helical" evidence="7">
    <location>
        <begin position="389"/>
        <end position="408"/>
    </location>
</feature>
<dbReference type="InterPro" id="IPR036259">
    <property type="entry name" value="MFS_trans_sf"/>
</dbReference>
<dbReference type="Gene3D" id="1.20.1250.20">
    <property type="entry name" value="MFS general substrate transporter like domains"/>
    <property type="match status" value="1"/>
</dbReference>
<evidence type="ECO:0000256" key="7">
    <source>
        <dbReference type="SAM" id="Phobius"/>
    </source>
</evidence>
<proteinExistence type="predicted"/>
<keyword evidence="4 7" id="KW-0812">Transmembrane</keyword>